<comment type="subcellular location">
    <subcellularLocation>
        <location evidence="9">Endoplasmic reticulum membrane</location>
        <topology evidence="9">Multi-pass membrane protein</topology>
    </subcellularLocation>
    <subcellularLocation>
        <location evidence="2">Microsome membrane</location>
        <topology evidence="2">Multi-pass membrane protein</topology>
    </subcellularLocation>
</comment>
<evidence type="ECO:0000256" key="6">
    <source>
        <dbReference type="ARBA" id="ARBA00022827"/>
    </source>
</evidence>
<accession>A0A9W7XU96</accession>
<evidence type="ECO:0000256" key="1">
    <source>
        <dbReference type="ARBA" id="ARBA00001974"/>
    </source>
</evidence>
<comment type="catalytic activity">
    <reaction evidence="9">
        <text>squalene + reduced [NADPH--hemoprotein reductase] + O2 = (S)-2,3-epoxysqualene + oxidized [NADPH--hemoprotein reductase] + H2O + H(+)</text>
        <dbReference type="Rhea" id="RHEA:25282"/>
        <dbReference type="Rhea" id="RHEA-COMP:11964"/>
        <dbReference type="Rhea" id="RHEA-COMP:11965"/>
        <dbReference type="ChEBI" id="CHEBI:15377"/>
        <dbReference type="ChEBI" id="CHEBI:15378"/>
        <dbReference type="ChEBI" id="CHEBI:15379"/>
        <dbReference type="ChEBI" id="CHEBI:15440"/>
        <dbReference type="ChEBI" id="CHEBI:15441"/>
        <dbReference type="ChEBI" id="CHEBI:57618"/>
        <dbReference type="ChEBI" id="CHEBI:58210"/>
        <dbReference type="EC" id="1.14.14.17"/>
    </reaction>
</comment>
<dbReference type="Proteomes" id="UP001149813">
    <property type="component" value="Unassembled WGS sequence"/>
</dbReference>
<dbReference type="EC" id="1.14.14.17" evidence="4 9"/>
<keyword evidence="7 9" id="KW-0560">Oxidoreductase</keyword>
<dbReference type="AlphaFoldDB" id="A0A9W7XU96"/>
<dbReference type="InterPro" id="IPR040125">
    <property type="entry name" value="Squalene_monox"/>
</dbReference>
<evidence type="ECO:0000313" key="12">
    <source>
        <dbReference type="Proteomes" id="UP001149813"/>
    </source>
</evidence>
<sequence>MTCGENSAQLDENLDWPTHGHYEHAHLYSSREEVHTFASLPQLLTRRFDYVVIGAGPIGAALAYKLALDHPLRTIMLVEKNWNEPDRIVGELMQPSGCQALEELGLGNVFSGIDAVPAHGYFISYRGKQLYVPYMNRPSGKDGRYKGVSFHHGRLVMNLRAACKAMKNIVCLEAGVTELLGEHDKAGELLYVKGVKVGPAKSSGNGNDPEHDVFPQLTFVCDGITSQFRKELNPTKIDLISHFCGFVLEHEPISSGEHFSGPAGAIQSVATPESSSTNPLPMPHNGHVFLDGVGPLLLYQMSERETRVLTDIPGGELPSEASGQLRRVLGESLSKAVPKHVYPGLNRLLMDTLAQSKRIRCIGCKFIPATSNRIDGAVWIGDSLNVRHPLTGGGMTVGLWDVVILTKLLKENKGSMKQIKAQWYWERRPRALVVNTLSVALHALFAAETKELGLLREACFVYLARGSHYTMHPSGFLSGLLPNPLLLIYHFFSVALLAVELRISGKSTAYQGGNLLLRVLSAFYTLFIAAGVILPFLWKELQP</sequence>
<comment type="caution">
    <text evidence="11">The sequence shown here is derived from an EMBL/GenBank/DDBJ whole genome shotgun (WGS) entry which is preliminary data.</text>
</comment>
<keyword evidence="8 9" id="KW-0472">Membrane</keyword>
<dbReference type="GO" id="GO:0006696">
    <property type="term" value="P:ergosterol biosynthetic process"/>
    <property type="evidence" value="ECO:0007669"/>
    <property type="project" value="TreeGrafter"/>
</dbReference>
<dbReference type="GO" id="GO:0004506">
    <property type="term" value="F:squalene monooxygenase activity"/>
    <property type="evidence" value="ECO:0007669"/>
    <property type="project" value="UniProtKB-UniRule"/>
</dbReference>
<evidence type="ECO:0000256" key="9">
    <source>
        <dbReference type="RuleBase" id="RU367121"/>
    </source>
</evidence>
<keyword evidence="5 9" id="KW-0285">Flavoprotein</keyword>
<proteinExistence type="inferred from homology"/>
<feature type="transmembrane region" description="Helical" evidence="9">
    <location>
        <begin position="486"/>
        <end position="503"/>
    </location>
</feature>
<dbReference type="EMBL" id="JANBOJ010000211">
    <property type="protein sequence ID" value="KAJ1720946.1"/>
    <property type="molecule type" value="Genomic_DNA"/>
</dbReference>
<dbReference type="PANTHER" id="PTHR10835">
    <property type="entry name" value="SQUALENE MONOOXYGENASE"/>
    <property type="match status" value="1"/>
</dbReference>
<feature type="domain" description="Squalene epoxidase" evidence="10">
    <location>
        <begin position="275"/>
        <end position="506"/>
    </location>
</feature>
<evidence type="ECO:0000256" key="2">
    <source>
        <dbReference type="ARBA" id="ARBA00004154"/>
    </source>
</evidence>
<evidence type="ECO:0000256" key="4">
    <source>
        <dbReference type="ARBA" id="ARBA00012312"/>
    </source>
</evidence>
<reference evidence="11" key="1">
    <citation type="submission" date="2022-07" db="EMBL/GenBank/DDBJ databases">
        <title>Phylogenomic reconstructions and comparative analyses of Kickxellomycotina fungi.</title>
        <authorList>
            <person name="Reynolds N.K."/>
            <person name="Stajich J.E."/>
            <person name="Barry K."/>
            <person name="Grigoriev I.V."/>
            <person name="Crous P."/>
            <person name="Smith M.E."/>
        </authorList>
    </citation>
    <scope>NUCLEOTIDE SEQUENCE</scope>
    <source>
        <strain evidence="11">NBRC 32514</strain>
    </source>
</reference>
<dbReference type="GO" id="GO:0050660">
    <property type="term" value="F:flavin adenine dinucleotide binding"/>
    <property type="evidence" value="ECO:0007669"/>
    <property type="project" value="UniProtKB-UniRule"/>
</dbReference>
<feature type="domain" description="Squalene epoxidase" evidence="10">
    <location>
        <begin position="216"/>
        <end position="258"/>
    </location>
</feature>
<dbReference type="Pfam" id="PF08491">
    <property type="entry name" value="SE"/>
    <property type="match status" value="2"/>
</dbReference>
<name>A0A9W7XU96_9FUNG</name>
<feature type="transmembrane region" description="Helical" evidence="9">
    <location>
        <begin position="515"/>
        <end position="538"/>
    </location>
</feature>
<comment type="function">
    <text evidence="9">Catalyzes the stereospecific oxidation of squalene to (S)-2,3-epoxysqualene, and is considered to be a rate-limiting enzyme in steroid biosynthesis.</text>
</comment>
<keyword evidence="6 9" id="KW-0274">FAD</keyword>
<comment type="cofactor">
    <cofactor evidence="1 9">
        <name>FAD</name>
        <dbReference type="ChEBI" id="CHEBI:57692"/>
    </cofactor>
</comment>
<dbReference type="InterPro" id="IPR013698">
    <property type="entry name" value="Squalene_epoxidase"/>
</dbReference>
<dbReference type="GO" id="GO:0005789">
    <property type="term" value="C:endoplasmic reticulum membrane"/>
    <property type="evidence" value="ECO:0007669"/>
    <property type="project" value="UniProtKB-SubCell"/>
</dbReference>
<keyword evidence="9" id="KW-0812">Transmembrane</keyword>
<keyword evidence="9" id="KW-1133">Transmembrane helix</keyword>
<keyword evidence="12" id="KW-1185">Reference proteome</keyword>
<evidence type="ECO:0000313" key="11">
    <source>
        <dbReference type="EMBL" id="KAJ1720946.1"/>
    </source>
</evidence>
<dbReference type="OrthoDB" id="1678617at2759"/>
<organism evidence="11 12">
    <name type="scientific">Coemansia erecta</name>
    <dbReference type="NCBI Taxonomy" id="147472"/>
    <lineage>
        <taxon>Eukaryota</taxon>
        <taxon>Fungi</taxon>
        <taxon>Fungi incertae sedis</taxon>
        <taxon>Zoopagomycota</taxon>
        <taxon>Kickxellomycotina</taxon>
        <taxon>Kickxellomycetes</taxon>
        <taxon>Kickxellales</taxon>
        <taxon>Kickxellaceae</taxon>
        <taxon>Coemansia</taxon>
    </lineage>
</organism>
<evidence type="ECO:0000256" key="7">
    <source>
        <dbReference type="ARBA" id="ARBA00023002"/>
    </source>
</evidence>
<dbReference type="SUPFAM" id="SSF51905">
    <property type="entry name" value="FAD/NAD(P)-binding domain"/>
    <property type="match status" value="1"/>
</dbReference>
<keyword evidence="9" id="KW-0256">Endoplasmic reticulum</keyword>
<dbReference type="InterPro" id="IPR036188">
    <property type="entry name" value="FAD/NAD-bd_sf"/>
</dbReference>
<protein>
    <recommendedName>
        <fullName evidence="4 9">Squalene monooxygenase</fullName>
        <ecNumber evidence="4 9">1.14.14.17</ecNumber>
    </recommendedName>
</protein>
<evidence type="ECO:0000256" key="8">
    <source>
        <dbReference type="ARBA" id="ARBA00023136"/>
    </source>
</evidence>
<evidence type="ECO:0000256" key="5">
    <source>
        <dbReference type="ARBA" id="ARBA00022630"/>
    </source>
</evidence>
<comment type="similarity">
    <text evidence="3 9">Belongs to the squalene monooxygenase family.</text>
</comment>
<evidence type="ECO:0000259" key="10">
    <source>
        <dbReference type="Pfam" id="PF08491"/>
    </source>
</evidence>
<gene>
    <name evidence="11" type="primary">ERG1</name>
    <name evidence="11" type="ORF">LPJ53_004470</name>
</gene>
<dbReference type="PANTHER" id="PTHR10835:SF0">
    <property type="entry name" value="SQUALENE MONOOXYGENASE"/>
    <property type="match status" value="1"/>
</dbReference>
<evidence type="ECO:0000256" key="3">
    <source>
        <dbReference type="ARBA" id="ARBA00008802"/>
    </source>
</evidence>
<dbReference type="Gene3D" id="3.50.50.60">
    <property type="entry name" value="FAD/NAD(P)-binding domain"/>
    <property type="match status" value="1"/>
</dbReference>